<dbReference type="Proteomes" id="UP000317243">
    <property type="component" value="Unassembled WGS sequence"/>
</dbReference>
<proteinExistence type="predicted"/>
<organism evidence="3 4">
    <name type="scientific">Thalassoglobus neptunius</name>
    <dbReference type="NCBI Taxonomy" id="1938619"/>
    <lineage>
        <taxon>Bacteria</taxon>
        <taxon>Pseudomonadati</taxon>
        <taxon>Planctomycetota</taxon>
        <taxon>Planctomycetia</taxon>
        <taxon>Planctomycetales</taxon>
        <taxon>Planctomycetaceae</taxon>
        <taxon>Thalassoglobus</taxon>
    </lineage>
</organism>
<protein>
    <submittedName>
        <fullName evidence="3">Uncharacterized protein</fullName>
    </submittedName>
</protein>
<evidence type="ECO:0000313" key="3">
    <source>
        <dbReference type="EMBL" id="TWT58556.1"/>
    </source>
</evidence>
<keyword evidence="2" id="KW-0472">Membrane</keyword>
<evidence type="ECO:0000256" key="1">
    <source>
        <dbReference type="SAM" id="MobiDB-lite"/>
    </source>
</evidence>
<feature type="compositionally biased region" description="Basic residues" evidence="1">
    <location>
        <begin position="131"/>
        <end position="140"/>
    </location>
</feature>
<dbReference type="OrthoDB" id="285977at2"/>
<dbReference type="AlphaFoldDB" id="A0A5C5X699"/>
<feature type="region of interest" description="Disordered" evidence="1">
    <location>
        <begin position="82"/>
        <end position="140"/>
    </location>
</feature>
<evidence type="ECO:0000256" key="2">
    <source>
        <dbReference type="SAM" id="Phobius"/>
    </source>
</evidence>
<dbReference type="EMBL" id="SIHI01000001">
    <property type="protein sequence ID" value="TWT58556.1"/>
    <property type="molecule type" value="Genomic_DNA"/>
</dbReference>
<evidence type="ECO:0000313" key="4">
    <source>
        <dbReference type="Proteomes" id="UP000317243"/>
    </source>
</evidence>
<gene>
    <name evidence="3" type="ORF">KOR42_19370</name>
</gene>
<dbReference type="RefSeq" id="WP_146509029.1">
    <property type="nucleotide sequence ID" value="NZ_SIHI01000001.1"/>
</dbReference>
<keyword evidence="2" id="KW-0812">Transmembrane</keyword>
<sequence>MPGEFFNSSGKPNGSILASTFVLLTGAIGLLFVIAVTGGDPYTTIVSGIITFVGLCLLVFLIRATSSFSPKNVYNWVFSKQARPEHEYEPRRAERSSRSYGGNRPPNAEELRDMKDGLRNWVPSNVSKNSKTTRRNRPEA</sequence>
<feature type="transmembrane region" description="Helical" evidence="2">
    <location>
        <begin position="42"/>
        <end position="62"/>
    </location>
</feature>
<feature type="compositionally biased region" description="Basic and acidic residues" evidence="1">
    <location>
        <begin position="82"/>
        <end position="97"/>
    </location>
</feature>
<feature type="transmembrane region" description="Helical" evidence="2">
    <location>
        <begin position="16"/>
        <end position="36"/>
    </location>
</feature>
<reference evidence="3 4" key="1">
    <citation type="submission" date="2019-02" db="EMBL/GenBank/DDBJ databases">
        <title>Deep-cultivation of Planctomycetes and their phenomic and genomic characterization uncovers novel biology.</title>
        <authorList>
            <person name="Wiegand S."/>
            <person name="Jogler M."/>
            <person name="Boedeker C."/>
            <person name="Pinto D."/>
            <person name="Vollmers J."/>
            <person name="Rivas-Marin E."/>
            <person name="Kohn T."/>
            <person name="Peeters S.H."/>
            <person name="Heuer A."/>
            <person name="Rast P."/>
            <person name="Oberbeckmann S."/>
            <person name="Bunk B."/>
            <person name="Jeske O."/>
            <person name="Meyerdierks A."/>
            <person name="Storesund J.E."/>
            <person name="Kallscheuer N."/>
            <person name="Luecker S."/>
            <person name="Lage O.M."/>
            <person name="Pohl T."/>
            <person name="Merkel B.J."/>
            <person name="Hornburger P."/>
            <person name="Mueller R.-W."/>
            <person name="Bruemmer F."/>
            <person name="Labrenz M."/>
            <person name="Spormann A.M."/>
            <person name="Op Den Camp H."/>
            <person name="Overmann J."/>
            <person name="Amann R."/>
            <person name="Jetten M.S.M."/>
            <person name="Mascher T."/>
            <person name="Medema M.H."/>
            <person name="Devos D.P."/>
            <person name="Kaster A.-K."/>
            <person name="Ovreas L."/>
            <person name="Rohde M."/>
            <person name="Galperin M.Y."/>
            <person name="Jogler C."/>
        </authorList>
    </citation>
    <scope>NUCLEOTIDE SEQUENCE [LARGE SCALE GENOMIC DNA]</scope>
    <source>
        <strain evidence="3 4">KOR42</strain>
    </source>
</reference>
<keyword evidence="4" id="KW-1185">Reference proteome</keyword>
<comment type="caution">
    <text evidence="3">The sequence shown here is derived from an EMBL/GenBank/DDBJ whole genome shotgun (WGS) entry which is preliminary data.</text>
</comment>
<name>A0A5C5X699_9PLAN</name>
<feature type="compositionally biased region" description="Basic and acidic residues" evidence="1">
    <location>
        <begin position="107"/>
        <end position="118"/>
    </location>
</feature>
<accession>A0A5C5X699</accession>
<keyword evidence="2" id="KW-1133">Transmembrane helix</keyword>